<evidence type="ECO:0000256" key="1">
    <source>
        <dbReference type="SAM" id="MobiDB-lite"/>
    </source>
</evidence>
<protein>
    <submittedName>
        <fullName evidence="2">Uncharacterized protein</fullName>
    </submittedName>
</protein>
<sequence length="74" mass="7951">MVLLKRFVTFLLIFSICSTPNVLLLAKASRPLDMGKWLKQENTLLTSLPRGPVPPSGASPCTNIPGQGRDGSCP</sequence>
<name>A0AAE1QWF4_9SOLA</name>
<dbReference type="AlphaFoldDB" id="A0AAE1QWF4"/>
<keyword evidence="3" id="KW-1185">Reference proteome</keyword>
<dbReference type="EMBL" id="JAVYJV010000022">
    <property type="protein sequence ID" value="KAK4340656.1"/>
    <property type="molecule type" value="Genomic_DNA"/>
</dbReference>
<dbReference type="PANTHER" id="PTHR33592:SF10">
    <property type="entry name" value="TRANSMEMBRANE PROTEIN"/>
    <property type="match status" value="1"/>
</dbReference>
<dbReference type="PANTHER" id="PTHR33592">
    <property type="entry name" value="TRANSMEMBRANE PROTEIN"/>
    <property type="match status" value="1"/>
</dbReference>
<gene>
    <name evidence="2" type="ORF">RND71_039157</name>
</gene>
<proteinExistence type="predicted"/>
<comment type="caution">
    <text evidence="2">The sequence shown here is derived from an EMBL/GenBank/DDBJ whole genome shotgun (WGS) entry which is preliminary data.</text>
</comment>
<feature type="region of interest" description="Disordered" evidence="1">
    <location>
        <begin position="48"/>
        <end position="74"/>
    </location>
</feature>
<evidence type="ECO:0000313" key="2">
    <source>
        <dbReference type="EMBL" id="KAK4340656.1"/>
    </source>
</evidence>
<evidence type="ECO:0000313" key="3">
    <source>
        <dbReference type="Proteomes" id="UP001291623"/>
    </source>
</evidence>
<dbReference type="Proteomes" id="UP001291623">
    <property type="component" value="Unassembled WGS sequence"/>
</dbReference>
<reference evidence="2" key="1">
    <citation type="submission" date="2023-12" db="EMBL/GenBank/DDBJ databases">
        <title>Genome assembly of Anisodus tanguticus.</title>
        <authorList>
            <person name="Wang Y.-J."/>
        </authorList>
    </citation>
    <scope>NUCLEOTIDE SEQUENCE</scope>
    <source>
        <strain evidence="2">KB-2021</strain>
        <tissue evidence="2">Leaf</tissue>
    </source>
</reference>
<accession>A0AAE1QWF4</accession>
<organism evidence="2 3">
    <name type="scientific">Anisodus tanguticus</name>
    <dbReference type="NCBI Taxonomy" id="243964"/>
    <lineage>
        <taxon>Eukaryota</taxon>
        <taxon>Viridiplantae</taxon>
        <taxon>Streptophyta</taxon>
        <taxon>Embryophyta</taxon>
        <taxon>Tracheophyta</taxon>
        <taxon>Spermatophyta</taxon>
        <taxon>Magnoliopsida</taxon>
        <taxon>eudicotyledons</taxon>
        <taxon>Gunneridae</taxon>
        <taxon>Pentapetalae</taxon>
        <taxon>asterids</taxon>
        <taxon>lamiids</taxon>
        <taxon>Solanales</taxon>
        <taxon>Solanaceae</taxon>
        <taxon>Solanoideae</taxon>
        <taxon>Hyoscyameae</taxon>
        <taxon>Anisodus</taxon>
    </lineage>
</organism>